<keyword evidence="1" id="KW-1133">Transmembrane helix</keyword>
<evidence type="ECO:0000313" key="3">
    <source>
        <dbReference type="Proteomes" id="UP000824160"/>
    </source>
</evidence>
<comment type="caution">
    <text evidence="2">The sequence shown here is derived from an EMBL/GenBank/DDBJ whole genome shotgun (WGS) entry which is preliminary data.</text>
</comment>
<name>A0A9D1H5E1_9FIRM</name>
<feature type="transmembrane region" description="Helical" evidence="1">
    <location>
        <begin position="32"/>
        <end position="54"/>
    </location>
</feature>
<organism evidence="2 3">
    <name type="scientific">Candidatus Faecivivens stercoripullorum</name>
    <dbReference type="NCBI Taxonomy" id="2840805"/>
    <lineage>
        <taxon>Bacteria</taxon>
        <taxon>Bacillati</taxon>
        <taxon>Bacillota</taxon>
        <taxon>Clostridia</taxon>
        <taxon>Eubacteriales</taxon>
        <taxon>Oscillospiraceae</taxon>
        <taxon>Oscillospiraceae incertae sedis</taxon>
        <taxon>Candidatus Faecivivens</taxon>
    </lineage>
</organism>
<sequence>MKQIYDFDQYPPPVLNENMLRGELEKRSKKRLIILLAVGALLLQIAALLLGVLTCDRYPILSFGCLAYQVISMAGAGVIAVVYAQKGGNFHHD</sequence>
<accession>A0A9D1H5E1</accession>
<dbReference type="Proteomes" id="UP000824160">
    <property type="component" value="Unassembled WGS sequence"/>
</dbReference>
<evidence type="ECO:0000313" key="2">
    <source>
        <dbReference type="EMBL" id="HIT94202.1"/>
    </source>
</evidence>
<keyword evidence="1" id="KW-0472">Membrane</keyword>
<dbReference type="EMBL" id="DVLW01000092">
    <property type="protein sequence ID" value="HIT94202.1"/>
    <property type="molecule type" value="Genomic_DNA"/>
</dbReference>
<dbReference type="AlphaFoldDB" id="A0A9D1H5E1"/>
<evidence type="ECO:0000256" key="1">
    <source>
        <dbReference type="SAM" id="Phobius"/>
    </source>
</evidence>
<gene>
    <name evidence="2" type="ORF">IAC43_03380</name>
</gene>
<protein>
    <submittedName>
        <fullName evidence="2">Uncharacterized protein</fullName>
    </submittedName>
</protein>
<proteinExistence type="predicted"/>
<feature type="transmembrane region" description="Helical" evidence="1">
    <location>
        <begin position="60"/>
        <end position="84"/>
    </location>
</feature>
<reference evidence="2" key="2">
    <citation type="journal article" date="2021" name="PeerJ">
        <title>Extensive microbial diversity within the chicken gut microbiome revealed by metagenomics and culture.</title>
        <authorList>
            <person name="Gilroy R."/>
            <person name="Ravi A."/>
            <person name="Getino M."/>
            <person name="Pursley I."/>
            <person name="Horton D.L."/>
            <person name="Alikhan N.F."/>
            <person name="Baker D."/>
            <person name="Gharbi K."/>
            <person name="Hall N."/>
            <person name="Watson M."/>
            <person name="Adriaenssens E.M."/>
            <person name="Foster-Nyarko E."/>
            <person name="Jarju S."/>
            <person name="Secka A."/>
            <person name="Antonio M."/>
            <person name="Oren A."/>
            <person name="Chaudhuri R.R."/>
            <person name="La Ragione R."/>
            <person name="Hildebrand F."/>
            <person name="Pallen M.J."/>
        </authorList>
    </citation>
    <scope>NUCLEOTIDE SEQUENCE</scope>
    <source>
        <strain evidence="2">ChiBcec7-5410</strain>
    </source>
</reference>
<reference evidence="2" key="1">
    <citation type="submission" date="2020-10" db="EMBL/GenBank/DDBJ databases">
        <authorList>
            <person name="Gilroy R."/>
        </authorList>
    </citation>
    <scope>NUCLEOTIDE SEQUENCE</scope>
    <source>
        <strain evidence="2">ChiBcec7-5410</strain>
    </source>
</reference>
<keyword evidence="1" id="KW-0812">Transmembrane</keyword>